<dbReference type="EMBL" id="VSRR010000610">
    <property type="protein sequence ID" value="MPC17668.1"/>
    <property type="molecule type" value="Genomic_DNA"/>
</dbReference>
<dbReference type="Proteomes" id="UP000324222">
    <property type="component" value="Unassembled WGS sequence"/>
</dbReference>
<gene>
    <name evidence="1" type="ORF">E2C01_010532</name>
</gene>
<evidence type="ECO:0000313" key="2">
    <source>
        <dbReference type="Proteomes" id="UP000324222"/>
    </source>
</evidence>
<protein>
    <submittedName>
        <fullName evidence="1">Uncharacterized protein</fullName>
    </submittedName>
</protein>
<reference evidence="1 2" key="1">
    <citation type="submission" date="2019-05" db="EMBL/GenBank/DDBJ databases">
        <title>Another draft genome of Portunus trituberculatus and its Hox gene families provides insights of decapod evolution.</title>
        <authorList>
            <person name="Jeong J.-H."/>
            <person name="Song I."/>
            <person name="Kim S."/>
            <person name="Choi T."/>
            <person name="Kim D."/>
            <person name="Ryu S."/>
            <person name="Kim W."/>
        </authorList>
    </citation>
    <scope>NUCLEOTIDE SEQUENCE [LARGE SCALE GENOMIC DNA]</scope>
    <source>
        <tissue evidence="1">Muscle</tissue>
    </source>
</reference>
<keyword evidence="2" id="KW-1185">Reference proteome</keyword>
<dbReference type="AlphaFoldDB" id="A0A5B7D8M6"/>
<evidence type="ECO:0000313" key="1">
    <source>
        <dbReference type="EMBL" id="MPC17668.1"/>
    </source>
</evidence>
<name>A0A5B7D8M6_PORTR</name>
<organism evidence="1 2">
    <name type="scientific">Portunus trituberculatus</name>
    <name type="common">Swimming crab</name>
    <name type="synonym">Neptunus trituberculatus</name>
    <dbReference type="NCBI Taxonomy" id="210409"/>
    <lineage>
        <taxon>Eukaryota</taxon>
        <taxon>Metazoa</taxon>
        <taxon>Ecdysozoa</taxon>
        <taxon>Arthropoda</taxon>
        <taxon>Crustacea</taxon>
        <taxon>Multicrustacea</taxon>
        <taxon>Malacostraca</taxon>
        <taxon>Eumalacostraca</taxon>
        <taxon>Eucarida</taxon>
        <taxon>Decapoda</taxon>
        <taxon>Pleocyemata</taxon>
        <taxon>Brachyura</taxon>
        <taxon>Eubrachyura</taxon>
        <taxon>Portunoidea</taxon>
        <taxon>Portunidae</taxon>
        <taxon>Portuninae</taxon>
        <taxon>Portunus</taxon>
    </lineage>
</organism>
<sequence>MDVNARNYTWSESHIQVCQMCDMGEDESLECERYQTGGRWASSDSDKYSSIIGMKSWRRQELNG</sequence>
<comment type="caution">
    <text evidence="1">The sequence shown here is derived from an EMBL/GenBank/DDBJ whole genome shotgun (WGS) entry which is preliminary data.</text>
</comment>
<accession>A0A5B7D8M6</accession>
<proteinExistence type="predicted"/>